<evidence type="ECO:0000313" key="2">
    <source>
        <dbReference type="EMBL" id="EHL78553.1"/>
    </source>
</evidence>
<keyword evidence="3" id="KW-1185">Reference proteome</keyword>
<gene>
    <name evidence="2" type="ORF">HMPREF1015_01503</name>
</gene>
<sequence length="256" mass="29479">MGNQVKNQLDNMIVIPGGTFLRGSNESPDEQPVKSVTLHPFAIDKTPVTNKQFRVFVEAGGYENPVFWLPKGWEYIKTNNIKYPNYWYDDHFNQDDHPVTGVSWWEAMAFATFVGKTLPTEAQWEYACKGTDQRKYPWGNEEPTSNHANFAVDCDPEELNRSSTSVYAFPKNKSFFGCLDMAGNFAEWCLDNVSLNYEWDETGVNPLYLTQEEDYHIVRGGCGLHNEDFMRCTARDYYPVSVRDNLISFRCVINLI</sequence>
<proteinExistence type="predicted"/>
<evidence type="ECO:0000313" key="3">
    <source>
        <dbReference type="Proteomes" id="UP000011747"/>
    </source>
</evidence>
<organism evidence="2 3">
    <name type="scientific">Bacillus smithii 7_3_47FAA</name>
    <dbReference type="NCBI Taxonomy" id="665952"/>
    <lineage>
        <taxon>Bacteria</taxon>
        <taxon>Bacillati</taxon>
        <taxon>Bacillota</taxon>
        <taxon>Bacilli</taxon>
        <taxon>Bacillales</taxon>
        <taxon>Bacillaceae</taxon>
        <taxon>Bacillus</taxon>
    </lineage>
</organism>
<protein>
    <recommendedName>
        <fullName evidence="1">Sulfatase-modifying factor enzyme-like domain-containing protein</fullName>
    </recommendedName>
</protein>
<dbReference type="InterPro" id="IPR051043">
    <property type="entry name" value="Sulfatase_Mod_Factor_Kinase"/>
</dbReference>
<name>G9QJW4_9BACI</name>
<accession>G9QJW4</accession>
<feature type="domain" description="Sulfatase-modifying factor enzyme-like" evidence="1">
    <location>
        <begin position="9"/>
        <end position="252"/>
    </location>
</feature>
<dbReference type="Gene3D" id="3.90.1580.10">
    <property type="entry name" value="paralog of FGE (formylglycine-generating enzyme)"/>
    <property type="match status" value="1"/>
</dbReference>
<dbReference type="PANTHER" id="PTHR23150">
    <property type="entry name" value="SULFATASE MODIFYING FACTOR 1, 2"/>
    <property type="match status" value="1"/>
</dbReference>
<comment type="caution">
    <text evidence="2">The sequence shown here is derived from an EMBL/GenBank/DDBJ whole genome shotgun (WGS) entry which is preliminary data.</text>
</comment>
<dbReference type="Pfam" id="PF03781">
    <property type="entry name" value="FGE-sulfatase"/>
    <property type="match status" value="1"/>
</dbReference>
<dbReference type="Proteomes" id="UP000011747">
    <property type="component" value="Unassembled WGS sequence"/>
</dbReference>
<dbReference type="PANTHER" id="PTHR23150:SF19">
    <property type="entry name" value="FORMYLGLYCINE-GENERATING ENZYME"/>
    <property type="match status" value="1"/>
</dbReference>
<dbReference type="InterPro" id="IPR005532">
    <property type="entry name" value="SUMF_dom"/>
</dbReference>
<evidence type="ECO:0000259" key="1">
    <source>
        <dbReference type="Pfam" id="PF03781"/>
    </source>
</evidence>
<dbReference type="SUPFAM" id="SSF56436">
    <property type="entry name" value="C-type lectin-like"/>
    <property type="match status" value="1"/>
</dbReference>
<dbReference type="AlphaFoldDB" id="G9QJW4"/>
<dbReference type="HOGENOM" id="CLU_012431_0_1_9"/>
<dbReference type="InterPro" id="IPR016187">
    <property type="entry name" value="CTDL_fold"/>
</dbReference>
<dbReference type="PATRIC" id="fig|665952.3.peg.1287"/>
<reference evidence="2 3" key="1">
    <citation type="submission" date="2011-09" db="EMBL/GenBank/DDBJ databases">
        <title>The Genome Sequence of Bacillus smithii 7_3_47FAA.</title>
        <authorList>
            <consortium name="The Broad Institute Genome Sequencing Platform"/>
            <person name="Earl A."/>
            <person name="Ward D."/>
            <person name="Feldgarden M."/>
            <person name="Gevers D."/>
            <person name="Daigneault M."/>
            <person name="Strauss J."/>
            <person name="Allen-Vercoe E."/>
            <person name="Young S.K."/>
            <person name="Zeng Q."/>
            <person name="Gargeya S."/>
            <person name="Fitzgerald M."/>
            <person name="Haas B."/>
            <person name="Abouelleil A."/>
            <person name="Alvarado L."/>
            <person name="Arachchi H.M."/>
            <person name="Berlin A."/>
            <person name="Brown A."/>
            <person name="Chapman S.B."/>
            <person name="Chen Z."/>
            <person name="Dunbar C."/>
            <person name="Freedman E."/>
            <person name="Gearin G."/>
            <person name="Goldberg J."/>
            <person name="Griggs A."/>
            <person name="Gujja S."/>
            <person name="Heiman D."/>
            <person name="Howarth C."/>
            <person name="Larson L."/>
            <person name="Lui A."/>
            <person name="MacDonald P.J.P."/>
            <person name="Montmayeur A."/>
            <person name="Murphy C."/>
            <person name="Neiman D."/>
            <person name="Pearson M."/>
            <person name="Priest M."/>
            <person name="Roberts A."/>
            <person name="Saif S."/>
            <person name="Shea T."/>
            <person name="Shenoy N."/>
            <person name="Sisk P."/>
            <person name="Stolte C."/>
            <person name="Sykes S."/>
            <person name="Wortman J."/>
            <person name="Nusbaum C."/>
            <person name="Birren B."/>
        </authorList>
    </citation>
    <scope>NUCLEOTIDE SEQUENCE [LARGE SCALE GENOMIC DNA]</scope>
    <source>
        <strain evidence="2 3">7_3_47FAA</strain>
    </source>
</reference>
<dbReference type="GO" id="GO:0120147">
    <property type="term" value="F:formylglycine-generating oxidase activity"/>
    <property type="evidence" value="ECO:0007669"/>
    <property type="project" value="TreeGrafter"/>
</dbReference>
<dbReference type="RefSeq" id="WP_003353593.1">
    <property type="nucleotide sequence ID" value="NZ_JH414748.1"/>
</dbReference>
<dbReference type="InterPro" id="IPR042095">
    <property type="entry name" value="SUMF_sf"/>
</dbReference>
<dbReference type="EMBL" id="ACWF01000065">
    <property type="protein sequence ID" value="EHL78553.1"/>
    <property type="molecule type" value="Genomic_DNA"/>
</dbReference>